<reference evidence="1" key="1">
    <citation type="submission" date="2023-04" db="EMBL/GenBank/DDBJ databases">
        <authorList>
            <consortium name="ELIXIR-Norway"/>
        </authorList>
    </citation>
    <scope>NUCLEOTIDE SEQUENCE [LARGE SCALE GENOMIC DNA]</scope>
</reference>
<protein>
    <submittedName>
        <fullName evidence="1">Uncharacterized protein</fullName>
    </submittedName>
</protein>
<dbReference type="EMBL" id="OX459962">
    <property type="protein sequence ID" value="CAI9166664.1"/>
    <property type="molecule type" value="Genomic_DNA"/>
</dbReference>
<sequence>MLTWTASPPLPAAPAPPRPLPLQPITSFVVPLGRSLHTRVRSRVVATCGLGGAAQPTWVSAPSPFVSEPIQQLAAAASPLLARSHSSGEEN</sequence>
<proteinExistence type="predicted"/>
<keyword evidence="2" id="KW-1185">Reference proteome</keyword>
<organism evidence="1 2">
    <name type="scientific">Rangifer tarandus platyrhynchus</name>
    <name type="common">Svalbard reindeer</name>
    <dbReference type="NCBI Taxonomy" id="3082113"/>
    <lineage>
        <taxon>Eukaryota</taxon>
        <taxon>Metazoa</taxon>
        <taxon>Chordata</taxon>
        <taxon>Craniata</taxon>
        <taxon>Vertebrata</taxon>
        <taxon>Euteleostomi</taxon>
        <taxon>Mammalia</taxon>
        <taxon>Eutheria</taxon>
        <taxon>Laurasiatheria</taxon>
        <taxon>Artiodactyla</taxon>
        <taxon>Ruminantia</taxon>
        <taxon>Pecora</taxon>
        <taxon>Cervidae</taxon>
        <taxon>Odocoileinae</taxon>
        <taxon>Rangifer</taxon>
    </lineage>
</organism>
<accession>A0ABN8Z431</accession>
<name>A0ABN8Z431_RANTA</name>
<dbReference type="Proteomes" id="UP001176941">
    <property type="component" value="Chromosome 26"/>
</dbReference>
<gene>
    <name evidence="1" type="ORF">MRATA1EN1_LOCUS15626</name>
</gene>
<evidence type="ECO:0000313" key="1">
    <source>
        <dbReference type="EMBL" id="CAI9166664.1"/>
    </source>
</evidence>
<evidence type="ECO:0000313" key="2">
    <source>
        <dbReference type="Proteomes" id="UP001176941"/>
    </source>
</evidence>